<name>A0A5L4KBG2_CAMFE</name>
<reference evidence="9 12" key="1">
    <citation type="submission" date="2018-05" db="EMBL/GenBank/DDBJ databases">
        <authorList>
            <consortium name="PulseNet: The National Subtyping Network for Foodborne Disease Surveillance"/>
            <person name="Tarr C.L."/>
            <person name="Trees E."/>
            <person name="Katz L.S."/>
            <person name="Carleton-Romer H.A."/>
            <person name="Stroika S."/>
            <person name="Kucerova Z."/>
            <person name="Roache K.F."/>
            <person name="Sabol A.L."/>
            <person name="Besser J."/>
            <person name="Gerner-Smidt P."/>
        </authorList>
    </citation>
    <scope>NUCLEOTIDE SEQUENCE</scope>
    <source>
        <strain evidence="9">2014D-0197</strain>
        <strain evidence="7 12">2016D-0221</strain>
        <strain evidence="10">D4313</strain>
        <strain evidence="8 11">PNUSAC001503</strain>
    </source>
</reference>
<dbReference type="GO" id="GO:0005886">
    <property type="term" value="C:plasma membrane"/>
    <property type="evidence" value="ECO:0007669"/>
    <property type="project" value="UniProtKB-SubCell"/>
</dbReference>
<dbReference type="EMBL" id="AABTCC010000015">
    <property type="protein sequence ID" value="EAI8859322.1"/>
    <property type="molecule type" value="Genomic_DNA"/>
</dbReference>
<dbReference type="GO" id="GO:0006865">
    <property type="term" value="P:amino acid transport"/>
    <property type="evidence" value="ECO:0007669"/>
    <property type="project" value="InterPro"/>
</dbReference>
<protein>
    <submittedName>
        <fullName evidence="9">Lysine transporter LysE</fullName>
    </submittedName>
</protein>
<dbReference type="Pfam" id="PF01810">
    <property type="entry name" value="LysE"/>
    <property type="match status" value="1"/>
</dbReference>
<feature type="transmembrane region" description="Helical" evidence="6">
    <location>
        <begin position="142"/>
        <end position="164"/>
    </location>
</feature>
<comment type="caution">
    <text evidence="9">The sequence shown here is derived from an EMBL/GenBank/DDBJ whole genome shotgun (WGS) entry which is preliminary data.</text>
</comment>
<evidence type="ECO:0000256" key="4">
    <source>
        <dbReference type="ARBA" id="ARBA00022989"/>
    </source>
</evidence>
<feature type="transmembrane region" description="Helical" evidence="6">
    <location>
        <begin position="6"/>
        <end position="26"/>
    </location>
</feature>
<evidence type="ECO:0000256" key="3">
    <source>
        <dbReference type="ARBA" id="ARBA00022692"/>
    </source>
</evidence>
<evidence type="ECO:0000313" key="7">
    <source>
        <dbReference type="EMBL" id="EAI5408542.1"/>
    </source>
</evidence>
<evidence type="ECO:0000313" key="12">
    <source>
        <dbReference type="Proteomes" id="UP000557842"/>
    </source>
</evidence>
<keyword evidence="5 6" id="KW-0472">Membrane</keyword>
<evidence type="ECO:0000313" key="10">
    <source>
        <dbReference type="EMBL" id="EAK0469319.1"/>
    </source>
</evidence>
<dbReference type="Proteomes" id="UP000557842">
    <property type="component" value="Unassembled WGS sequence"/>
</dbReference>
<dbReference type="AlphaFoldDB" id="A0A5L4KBG2"/>
<feature type="transmembrane region" description="Helical" evidence="6">
    <location>
        <begin position="68"/>
        <end position="88"/>
    </location>
</feature>
<evidence type="ECO:0000256" key="6">
    <source>
        <dbReference type="SAM" id="Phobius"/>
    </source>
</evidence>
<dbReference type="Proteomes" id="UP000535509">
    <property type="component" value="Unassembled WGS sequence"/>
</dbReference>
<feature type="transmembrane region" description="Helical" evidence="6">
    <location>
        <begin position="109"/>
        <end position="130"/>
    </location>
</feature>
<evidence type="ECO:0000313" key="9">
    <source>
        <dbReference type="EMBL" id="EAK0453467.1"/>
    </source>
</evidence>
<keyword evidence="3 6" id="KW-0812">Transmembrane</keyword>
<keyword evidence="4 6" id="KW-1133">Transmembrane helix</keyword>
<dbReference type="PANTHER" id="PTHR38825">
    <property type="entry name" value="LYSINE EXPORTER PROTEIN (LYSE/YGGA)"/>
    <property type="match status" value="1"/>
</dbReference>
<dbReference type="PANTHER" id="PTHR38825:SF2">
    <property type="entry name" value="LYSINE TRANSPORTER LYSE"/>
    <property type="match status" value="1"/>
</dbReference>
<keyword evidence="11" id="KW-1185">Reference proteome</keyword>
<evidence type="ECO:0000313" key="8">
    <source>
        <dbReference type="EMBL" id="EAI8859322.1"/>
    </source>
</evidence>
<keyword evidence="2" id="KW-1003">Cell membrane</keyword>
<sequence length="200" mass="21868">MMESFIQGLFFGWGAAVPVGPINILIMSYALKSYKLGVATGLGAMSVDVLYLVLLSFGVLQILNQPVLFNILAIFGSLFLIYIAYLTYKSADKLINQDLNLKENSFTRCFVKGAFLNLINPYIIGFWLSVSSFAAKSSSTTLSLAGLIAAIGIWILGLPFAVSRSKRFISQGVAKIFAYFSACLMAVFAIMLLFNTFFKG</sequence>
<dbReference type="RefSeq" id="WP_002849031.1">
    <property type="nucleotide sequence ID" value="NZ_AABUZP020000050.1"/>
</dbReference>
<dbReference type="GeneID" id="61064471"/>
<comment type="subcellular location">
    <subcellularLocation>
        <location evidence="1">Cell membrane</location>
        <topology evidence="1">Multi-pass membrane protein</topology>
    </subcellularLocation>
</comment>
<organism evidence="9">
    <name type="scientific">Campylobacter fetus</name>
    <dbReference type="NCBI Taxonomy" id="196"/>
    <lineage>
        <taxon>Bacteria</taxon>
        <taxon>Pseudomonadati</taxon>
        <taxon>Campylobacterota</taxon>
        <taxon>Epsilonproteobacteria</taxon>
        <taxon>Campylobacterales</taxon>
        <taxon>Campylobacteraceae</taxon>
        <taxon>Campylobacter</taxon>
    </lineage>
</organism>
<evidence type="ECO:0000256" key="2">
    <source>
        <dbReference type="ARBA" id="ARBA00022475"/>
    </source>
</evidence>
<dbReference type="EMBL" id="AABQDW010000014">
    <property type="protein sequence ID" value="EAI5408542.1"/>
    <property type="molecule type" value="Genomic_DNA"/>
</dbReference>
<dbReference type="EMBL" id="AACCXM010000009">
    <property type="protein sequence ID" value="EAK0469319.1"/>
    <property type="molecule type" value="Genomic_DNA"/>
</dbReference>
<dbReference type="InterPro" id="IPR001123">
    <property type="entry name" value="LeuE-type"/>
</dbReference>
<gene>
    <name evidence="9" type="ORF">AAH17_07355</name>
    <name evidence="10" type="ORF">AAH24_08120</name>
    <name evidence="7" type="ORF">BVH53_07520</name>
    <name evidence="8" type="ORF">CX802_05670</name>
</gene>
<evidence type="ECO:0000256" key="1">
    <source>
        <dbReference type="ARBA" id="ARBA00004651"/>
    </source>
</evidence>
<feature type="transmembrane region" description="Helical" evidence="6">
    <location>
        <begin position="176"/>
        <end position="198"/>
    </location>
</feature>
<evidence type="ECO:0000256" key="5">
    <source>
        <dbReference type="ARBA" id="ARBA00023136"/>
    </source>
</evidence>
<dbReference type="EMBL" id="AACCXK010000013">
    <property type="protein sequence ID" value="EAK0453467.1"/>
    <property type="molecule type" value="Genomic_DNA"/>
</dbReference>
<accession>A0A5L4KBG2</accession>
<evidence type="ECO:0000313" key="11">
    <source>
        <dbReference type="Proteomes" id="UP000535509"/>
    </source>
</evidence>
<dbReference type="OMA" id="CIRRTLT"/>
<feature type="transmembrane region" description="Helical" evidence="6">
    <location>
        <begin position="38"/>
        <end position="62"/>
    </location>
</feature>
<proteinExistence type="predicted"/>